<comment type="caution">
    <text evidence="2">The sequence shown here is derived from an EMBL/GenBank/DDBJ whole genome shotgun (WGS) entry which is preliminary data.</text>
</comment>
<keyword evidence="1" id="KW-0472">Membrane</keyword>
<keyword evidence="3" id="KW-1185">Reference proteome</keyword>
<evidence type="ECO:0000256" key="1">
    <source>
        <dbReference type="SAM" id="Phobius"/>
    </source>
</evidence>
<keyword evidence="1" id="KW-1133">Transmembrane helix</keyword>
<accession>A0AAV4M843</accession>
<protein>
    <submittedName>
        <fullName evidence="2">Uncharacterized protein</fullName>
    </submittedName>
</protein>
<evidence type="ECO:0000313" key="3">
    <source>
        <dbReference type="Proteomes" id="UP001054945"/>
    </source>
</evidence>
<dbReference type="EMBL" id="BPLR01019447">
    <property type="protein sequence ID" value="GIX67947.1"/>
    <property type="molecule type" value="Genomic_DNA"/>
</dbReference>
<proteinExistence type="predicted"/>
<feature type="transmembrane region" description="Helical" evidence="1">
    <location>
        <begin position="24"/>
        <end position="48"/>
    </location>
</feature>
<keyword evidence="1" id="KW-0812">Transmembrane</keyword>
<dbReference type="Proteomes" id="UP001054945">
    <property type="component" value="Unassembled WGS sequence"/>
</dbReference>
<name>A0AAV4M843_CAEEX</name>
<gene>
    <name evidence="2" type="ORF">CEXT_160721</name>
</gene>
<organism evidence="2 3">
    <name type="scientific">Caerostris extrusa</name>
    <name type="common">Bark spider</name>
    <name type="synonym">Caerostris bankana</name>
    <dbReference type="NCBI Taxonomy" id="172846"/>
    <lineage>
        <taxon>Eukaryota</taxon>
        <taxon>Metazoa</taxon>
        <taxon>Ecdysozoa</taxon>
        <taxon>Arthropoda</taxon>
        <taxon>Chelicerata</taxon>
        <taxon>Arachnida</taxon>
        <taxon>Araneae</taxon>
        <taxon>Araneomorphae</taxon>
        <taxon>Entelegynae</taxon>
        <taxon>Araneoidea</taxon>
        <taxon>Araneidae</taxon>
        <taxon>Caerostris</taxon>
    </lineage>
</organism>
<dbReference type="AlphaFoldDB" id="A0AAV4M843"/>
<sequence>MPVNSGFCSMNRVRREEEHTLQSISFGFVFGRVLFPLLCQFCLFPFLFDVQQRAAQEQIFPLTTMEELKELFFLLKNSCALDFC</sequence>
<evidence type="ECO:0000313" key="2">
    <source>
        <dbReference type="EMBL" id="GIX67947.1"/>
    </source>
</evidence>
<reference evidence="2 3" key="1">
    <citation type="submission" date="2021-06" db="EMBL/GenBank/DDBJ databases">
        <title>Caerostris extrusa draft genome.</title>
        <authorList>
            <person name="Kono N."/>
            <person name="Arakawa K."/>
        </authorList>
    </citation>
    <scope>NUCLEOTIDE SEQUENCE [LARGE SCALE GENOMIC DNA]</scope>
</reference>